<keyword evidence="16" id="KW-0391">Immunity</keyword>
<keyword evidence="14" id="KW-0067">ATP-binding</keyword>
<keyword evidence="9" id="KW-0399">Innate immunity</keyword>
<dbReference type="EC" id="2.7.11.1" evidence="4 22"/>
<name>A0AAN7V6H0_9COLE</name>
<evidence type="ECO:0000256" key="19">
    <source>
        <dbReference type="ARBA" id="ARBA00048679"/>
    </source>
</evidence>
<dbReference type="InterPro" id="IPR051272">
    <property type="entry name" value="RIO-type_Ser/Thr_kinase"/>
</dbReference>
<keyword evidence="7 22" id="KW-0723">Serine/threonine-protein kinase</keyword>
<dbReference type="Pfam" id="PF01163">
    <property type="entry name" value="RIO1"/>
    <property type="match status" value="1"/>
</dbReference>
<keyword evidence="13 22" id="KW-0418">Kinase</keyword>
<evidence type="ECO:0000259" key="23">
    <source>
        <dbReference type="SMART" id="SM00090"/>
    </source>
</evidence>
<dbReference type="GO" id="GO:0004674">
    <property type="term" value="F:protein serine/threonine kinase activity"/>
    <property type="evidence" value="ECO:0007669"/>
    <property type="project" value="UniProtKB-UniRule"/>
</dbReference>
<reference evidence="24 25" key="1">
    <citation type="journal article" date="2024" name="Insects">
        <title>An Improved Chromosome-Level Genome Assembly of the Firefly Pyrocoelia pectoralis.</title>
        <authorList>
            <person name="Fu X."/>
            <person name="Meyer-Rochow V.B."/>
            <person name="Ballantyne L."/>
            <person name="Zhu X."/>
        </authorList>
    </citation>
    <scope>NUCLEOTIDE SEQUENCE [LARGE SCALE GENOMIC DNA]</scope>
    <source>
        <strain evidence="24">XCY_ONT2</strain>
    </source>
</reference>
<dbReference type="PROSITE" id="PS01245">
    <property type="entry name" value="RIO1"/>
    <property type="match status" value="1"/>
</dbReference>
<evidence type="ECO:0000256" key="18">
    <source>
        <dbReference type="ARBA" id="ARBA00047899"/>
    </source>
</evidence>
<dbReference type="Gene3D" id="3.30.200.20">
    <property type="entry name" value="Phosphorylase Kinase, domain 1"/>
    <property type="match status" value="1"/>
</dbReference>
<keyword evidence="10 22" id="KW-0808">Transferase</keyword>
<keyword evidence="17" id="KW-0051">Antiviral defense</keyword>
<dbReference type="InterPro" id="IPR011009">
    <property type="entry name" value="Kinase-like_dom_sf"/>
</dbReference>
<evidence type="ECO:0000256" key="3">
    <source>
        <dbReference type="ARBA" id="ARBA00009196"/>
    </source>
</evidence>
<dbReference type="GO" id="GO:0046872">
    <property type="term" value="F:metal ion binding"/>
    <property type="evidence" value="ECO:0007669"/>
    <property type="project" value="UniProtKB-UniRule"/>
</dbReference>
<keyword evidence="25" id="KW-1185">Reference proteome</keyword>
<organism evidence="24 25">
    <name type="scientific">Pyrocoelia pectoralis</name>
    <dbReference type="NCBI Taxonomy" id="417401"/>
    <lineage>
        <taxon>Eukaryota</taxon>
        <taxon>Metazoa</taxon>
        <taxon>Ecdysozoa</taxon>
        <taxon>Arthropoda</taxon>
        <taxon>Hexapoda</taxon>
        <taxon>Insecta</taxon>
        <taxon>Pterygota</taxon>
        <taxon>Neoptera</taxon>
        <taxon>Endopterygota</taxon>
        <taxon>Coleoptera</taxon>
        <taxon>Polyphaga</taxon>
        <taxon>Elateriformia</taxon>
        <taxon>Elateroidea</taxon>
        <taxon>Lampyridae</taxon>
        <taxon>Lampyrinae</taxon>
        <taxon>Pyrocoelia</taxon>
    </lineage>
</organism>
<dbReference type="GO" id="GO:0042254">
    <property type="term" value="P:ribosome biogenesis"/>
    <property type="evidence" value="ECO:0007669"/>
    <property type="project" value="UniProtKB-KW"/>
</dbReference>
<dbReference type="Proteomes" id="UP001329430">
    <property type="component" value="Chromosome 7"/>
</dbReference>
<proteinExistence type="inferred from homology"/>
<evidence type="ECO:0000313" key="25">
    <source>
        <dbReference type="Proteomes" id="UP001329430"/>
    </source>
</evidence>
<dbReference type="Gene3D" id="1.10.510.10">
    <property type="entry name" value="Transferase(Phosphotransferase) domain 1"/>
    <property type="match status" value="1"/>
</dbReference>
<evidence type="ECO:0000256" key="11">
    <source>
        <dbReference type="ARBA" id="ARBA00022723"/>
    </source>
</evidence>
<evidence type="ECO:0000256" key="9">
    <source>
        <dbReference type="ARBA" id="ARBA00022588"/>
    </source>
</evidence>
<evidence type="ECO:0000256" key="5">
    <source>
        <dbReference type="ARBA" id="ARBA00022490"/>
    </source>
</evidence>
<keyword evidence="8" id="KW-0597">Phosphoprotein</keyword>
<evidence type="ECO:0000256" key="13">
    <source>
        <dbReference type="ARBA" id="ARBA00022777"/>
    </source>
</evidence>
<feature type="domain" description="RIO kinase" evidence="23">
    <location>
        <begin position="219"/>
        <end position="463"/>
    </location>
</feature>
<evidence type="ECO:0000256" key="14">
    <source>
        <dbReference type="ARBA" id="ARBA00022840"/>
    </source>
</evidence>
<comment type="similarity">
    <text evidence="3 22">Belongs to the protein kinase superfamily. RIO-type Ser/Thr kinase family.</text>
</comment>
<evidence type="ECO:0000256" key="7">
    <source>
        <dbReference type="ARBA" id="ARBA00022527"/>
    </source>
</evidence>
<dbReference type="PIRSF" id="PIRSF038146">
    <property type="entry name" value="Ser/Thr_PK_RIO3"/>
    <property type="match status" value="1"/>
</dbReference>
<dbReference type="InterPro" id="IPR000687">
    <property type="entry name" value="RIO_kinase"/>
</dbReference>
<keyword evidence="11 22" id="KW-0479">Metal-binding</keyword>
<comment type="caution">
    <text evidence="24">The sequence shown here is derived from an EMBL/GenBank/DDBJ whole genome shotgun (WGS) entry which is preliminary data.</text>
</comment>
<dbReference type="EMBL" id="JAVRBK010000007">
    <property type="protein sequence ID" value="KAK5641083.1"/>
    <property type="molecule type" value="Genomic_DNA"/>
</dbReference>
<comment type="cofactor">
    <cofactor evidence="1 22">
        <name>Mg(2+)</name>
        <dbReference type="ChEBI" id="CHEBI:18420"/>
    </cofactor>
</comment>
<evidence type="ECO:0000256" key="17">
    <source>
        <dbReference type="ARBA" id="ARBA00023118"/>
    </source>
</evidence>
<dbReference type="InterPro" id="IPR018935">
    <property type="entry name" value="RIO_kinase_CS"/>
</dbReference>
<evidence type="ECO:0000256" key="2">
    <source>
        <dbReference type="ARBA" id="ARBA00004496"/>
    </source>
</evidence>
<dbReference type="GO" id="GO:0005737">
    <property type="term" value="C:cytoplasm"/>
    <property type="evidence" value="ECO:0007669"/>
    <property type="project" value="UniProtKB-SubCell"/>
</dbReference>
<evidence type="ECO:0000256" key="12">
    <source>
        <dbReference type="ARBA" id="ARBA00022741"/>
    </source>
</evidence>
<dbReference type="AlphaFoldDB" id="A0AAN7V6H0"/>
<evidence type="ECO:0000256" key="15">
    <source>
        <dbReference type="ARBA" id="ARBA00022842"/>
    </source>
</evidence>
<gene>
    <name evidence="24" type="ORF">RI129_009630</name>
</gene>
<evidence type="ECO:0000256" key="4">
    <source>
        <dbReference type="ARBA" id="ARBA00012513"/>
    </source>
</evidence>
<evidence type="ECO:0000256" key="10">
    <source>
        <dbReference type="ARBA" id="ARBA00022679"/>
    </source>
</evidence>
<dbReference type="SMART" id="SM00090">
    <property type="entry name" value="RIO"/>
    <property type="match status" value="1"/>
</dbReference>
<dbReference type="PANTHER" id="PTHR45723">
    <property type="entry name" value="SERINE/THREONINE-PROTEIN KINASE RIO1"/>
    <property type="match status" value="1"/>
</dbReference>
<dbReference type="InterPro" id="IPR017406">
    <property type="entry name" value="Ser/Thr_kinase_Rio3"/>
</dbReference>
<evidence type="ECO:0000256" key="1">
    <source>
        <dbReference type="ARBA" id="ARBA00001946"/>
    </source>
</evidence>
<accession>A0AAN7V6H0</accession>
<dbReference type="SUPFAM" id="SSF56112">
    <property type="entry name" value="Protein kinase-like (PK-like)"/>
    <property type="match status" value="1"/>
</dbReference>
<keyword evidence="12 22" id="KW-0547">Nucleotide-binding</keyword>
<evidence type="ECO:0000256" key="22">
    <source>
        <dbReference type="PIRNR" id="PIRNR038146"/>
    </source>
</evidence>
<evidence type="ECO:0000256" key="21">
    <source>
        <dbReference type="ARBA" id="ARBA00068351"/>
    </source>
</evidence>
<sequence>MSSPWGKITQPEPTNLQDIMSEELARDLQAKEDQKYDNYIQSLTNSSEKDEDVHNQVTEDIDDEDSDAVIARMLQKQFDKEYDDMLKRTEEKFNGTSKVSVSFSNYRRASQSLDFDSDSEEYEYEDIMDRKDWDRFDTMQRELQTIPQCGYIMKDGKIVTKHDITLNSRKNACKLLSFPPEFHTGDGAGFDLQLSNKVFNSLKLHSKIEQNRRHKIHDRKEDHATADFGIDQFTRLLIYKMINKQLLERVNGIISIGKEAVILHAETDPSYADGPLPKECVIKIFKTTLAEFKQREKYIRDDHRFKDKIGKQRIRRTIHIWAEKEMHNLMRLKKAGIACPEVIALKRHVLVISFIGENNCPAPKLKDAIMDATDYIMAYDQVVEGMKVLYTKANLIHADLSEYNILWHNNQCYFIDVSQSTEPTHNDAFHFLYRDCENITNFFSRKGVPNIKTARELFVDITGCDFNDRIALEALRNTFKMKPHLVGKPGMEPHDSFEATWLKMKEGEIPLATDNACAVENVNLVDPVPS</sequence>
<keyword evidence="6" id="KW-0690">Ribosome biogenesis</keyword>
<dbReference type="InterPro" id="IPR018934">
    <property type="entry name" value="RIO_dom"/>
</dbReference>
<evidence type="ECO:0000256" key="16">
    <source>
        <dbReference type="ARBA" id="ARBA00022859"/>
    </source>
</evidence>
<comment type="catalytic activity">
    <reaction evidence="18 22">
        <text>L-threonyl-[protein] + ATP = O-phospho-L-threonyl-[protein] + ADP + H(+)</text>
        <dbReference type="Rhea" id="RHEA:46608"/>
        <dbReference type="Rhea" id="RHEA-COMP:11060"/>
        <dbReference type="Rhea" id="RHEA-COMP:11605"/>
        <dbReference type="ChEBI" id="CHEBI:15378"/>
        <dbReference type="ChEBI" id="CHEBI:30013"/>
        <dbReference type="ChEBI" id="CHEBI:30616"/>
        <dbReference type="ChEBI" id="CHEBI:61977"/>
        <dbReference type="ChEBI" id="CHEBI:456216"/>
        <dbReference type="EC" id="2.7.11.1"/>
    </reaction>
</comment>
<dbReference type="GO" id="GO:0045087">
    <property type="term" value="P:innate immune response"/>
    <property type="evidence" value="ECO:0007669"/>
    <property type="project" value="UniProtKB-KW"/>
</dbReference>
<evidence type="ECO:0000256" key="6">
    <source>
        <dbReference type="ARBA" id="ARBA00022517"/>
    </source>
</evidence>
<evidence type="ECO:0000256" key="8">
    <source>
        <dbReference type="ARBA" id="ARBA00022553"/>
    </source>
</evidence>
<keyword evidence="5" id="KW-0963">Cytoplasm</keyword>
<dbReference type="GO" id="GO:0005524">
    <property type="term" value="F:ATP binding"/>
    <property type="evidence" value="ECO:0007669"/>
    <property type="project" value="UniProtKB-UniRule"/>
</dbReference>
<comment type="subunit">
    <text evidence="20">Interacts with CASP10. Interacts with IRF3; RIOK3 probably mediates the interaction of TBK1 with IRF3. Associated with 40S pre-ribosomal particles.</text>
</comment>
<evidence type="ECO:0000313" key="24">
    <source>
        <dbReference type="EMBL" id="KAK5641083.1"/>
    </source>
</evidence>
<comment type="subcellular location">
    <subcellularLocation>
        <location evidence="2">Cytoplasm</location>
    </subcellularLocation>
</comment>
<protein>
    <recommendedName>
        <fullName evidence="21 22">Serine/threonine-protein kinase RIO3</fullName>
        <ecNumber evidence="4 22">2.7.11.1</ecNumber>
    </recommendedName>
</protein>
<keyword evidence="15 22" id="KW-0460">Magnesium</keyword>
<evidence type="ECO:0000256" key="20">
    <source>
        <dbReference type="ARBA" id="ARBA00064322"/>
    </source>
</evidence>
<dbReference type="FunFam" id="3.30.200.20:FF:000200">
    <property type="entry name" value="Serine/threonine-protein kinase RIO3"/>
    <property type="match status" value="1"/>
</dbReference>
<dbReference type="GO" id="GO:0051607">
    <property type="term" value="P:defense response to virus"/>
    <property type="evidence" value="ECO:0007669"/>
    <property type="project" value="UniProtKB-KW"/>
</dbReference>
<comment type="catalytic activity">
    <reaction evidence="19 22">
        <text>L-seryl-[protein] + ATP = O-phospho-L-seryl-[protein] + ADP + H(+)</text>
        <dbReference type="Rhea" id="RHEA:17989"/>
        <dbReference type="Rhea" id="RHEA-COMP:9863"/>
        <dbReference type="Rhea" id="RHEA-COMP:11604"/>
        <dbReference type="ChEBI" id="CHEBI:15378"/>
        <dbReference type="ChEBI" id="CHEBI:29999"/>
        <dbReference type="ChEBI" id="CHEBI:30616"/>
        <dbReference type="ChEBI" id="CHEBI:83421"/>
        <dbReference type="ChEBI" id="CHEBI:456216"/>
        <dbReference type="EC" id="2.7.11.1"/>
    </reaction>
</comment>